<dbReference type="STRING" id="1618570.UT08_C0011G0059"/>
<dbReference type="PROSITE" id="PS50164">
    <property type="entry name" value="GIY_YIG"/>
    <property type="match status" value="1"/>
</dbReference>
<dbReference type="EMBL" id="LBVL01000011">
    <property type="protein sequence ID" value="KKQ85041.1"/>
    <property type="molecule type" value="Genomic_DNA"/>
</dbReference>
<gene>
    <name evidence="2" type="ORF">UT08_C0011G0059</name>
</gene>
<dbReference type="Pfam" id="PF01541">
    <property type="entry name" value="GIY-YIG"/>
    <property type="match status" value="1"/>
</dbReference>
<dbReference type="InterPro" id="IPR035901">
    <property type="entry name" value="GIY-YIG_endonuc_sf"/>
</dbReference>
<evidence type="ECO:0000313" key="2">
    <source>
        <dbReference type="EMBL" id="KKQ85041.1"/>
    </source>
</evidence>
<name>A0A0G0P6V6_9BACT</name>
<accession>A0A0G0P6V6</accession>
<organism evidence="2 3">
    <name type="scientific">Candidatus Woesebacteria bacterium GW2011_GWB1_38_8</name>
    <dbReference type="NCBI Taxonomy" id="1618570"/>
    <lineage>
        <taxon>Bacteria</taxon>
        <taxon>Candidatus Woeseibacteriota</taxon>
    </lineage>
</organism>
<dbReference type="InterPro" id="IPR000305">
    <property type="entry name" value="GIY-YIG_endonuc"/>
</dbReference>
<comment type="caution">
    <text evidence="2">The sequence shown here is derived from an EMBL/GenBank/DDBJ whole genome shotgun (WGS) entry which is preliminary data.</text>
</comment>
<dbReference type="AlphaFoldDB" id="A0A0G0P6V6"/>
<dbReference type="SUPFAM" id="SSF82771">
    <property type="entry name" value="GIY-YIG endonuclease"/>
    <property type="match status" value="1"/>
</dbReference>
<reference evidence="2 3" key="1">
    <citation type="journal article" date="2015" name="Nature">
        <title>rRNA introns, odd ribosomes, and small enigmatic genomes across a large radiation of phyla.</title>
        <authorList>
            <person name="Brown C.T."/>
            <person name="Hug L.A."/>
            <person name="Thomas B.C."/>
            <person name="Sharon I."/>
            <person name="Castelle C.J."/>
            <person name="Singh A."/>
            <person name="Wilkins M.J."/>
            <person name="Williams K.H."/>
            <person name="Banfield J.F."/>
        </authorList>
    </citation>
    <scope>NUCLEOTIDE SEQUENCE [LARGE SCALE GENOMIC DNA]</scope>
</reference>
<feature type="domain" description="GIY-YIG" evidence="1">
    <location>
        <begin position="2"/>
        <end position="77"/>
    </location>
</feature>
<dbReference type="Gene3D" id="3.40.1440.10">
    <property type="entry name" value="GIY-YIG endonuclease"/>
    <property type="match status" value="1"/>
</dbReference>
<protein>
    <submittedName>
        <fullName evidence="2">Excinuclease ABC C subunit domain protein</fullName>
    </submittedName>
</protein>
<dbReference type="Proteomes" id="UP000034081">
    <property type="component" value="Unassembled WGS sequence"/>
</dbReference>
<evidence type="ECO:0000313" key="3">
    <source>
        <dbReference type="Proteomes" id="UP000034081"/>
    </source>
</evidence>
<evidence type="ECO:0000259" key="1">
    <source>
        <dbReference type="PROSITE" id="PS50164"/>
    </source>
</evidence>
<sequence>MPKYYAYILLSSKSHIFYFGLTKNLYSRVKLHNQGKVKSTKAHLPWKLRWYGVFSTEKETRDFELYLKTGSGKTFTYKRLVPVALKKDFERGRIPR</sequence>
<proteinExistence type="predicted"/>